<feature type="region of interest" description="Disordered" evidence="1">
    <location>
        <begin position="121"/>
        <end position="144"/>
    </location>
</feature>
<dbReference type="Proteomes" id="UP000305906">
    <property type="component" value="Unassembled WGS sequence"/>
</dbReference>
<comment type="caution">
    <text evidence="2">The sequence shown here is derived from an EMBL/GenBank/DDBJ whole genome shotgun (WGS) entry which is preliminary data.</text>
</comment>
<protein>
    <submittedName>
        <fullName evidence="2">Uncharacterized protein</fullName>
    </submittedName>
</protein>
<dbReference type="EMBL" id="VBZC01000057">
    <property type="protein sequence ID" value="TLS41378.1"/>
    <property type="molecule type" value="Genomic_DNA"/>
</dbReference>
<evidence type="ECO:0000313" key="2">
    <source>
        <dbReference type="EMBL" id="TLS41378.1"/>
    </source>
</evidence>
<reference evidence="2 3" key="1">
    <citation type="submission" date="2019-05" db="EMBL/GenBank/DDBJ databases">
        <title>Streptomyces sp. NEAU-C151, a novel actinomycete isolated from soil.</title>
        <authorList>
            <person name="Han L."/>
            <person name="Jiang H."/>
        </authorList>
    </citation>
    <scope>NUCLEOTIDE SEQUENCE [LARGE SCALE GENOMIC DNA]</scope>
    <source>
        <strain evidence="2 3">NEAU-C151</strain>
    </source>
</reference>
<sequence>MTTIAGTGLILTADKTADGGATGRIEWDRAGFMPARQGDDYEHPAEDIWKGAAEAEGEEVITSRYPLLYPSDAWDVMSMLQLHLPGIDYRRSQDGDTRTVWLLHPDGSWARATATGFLQLPDRSPERFSTPVERAGTHPQPTQP</sequence>
<dbReference type="AlphaFoldDB" id="A0A5R9FIH3"/>
<evidence type="ECO:0000256" key="1">
    <source>
        <dbReference type="SAM" id="MobiDB-lite"/>
    </source>
</evidence>
<proteinExistence type="predicted"/>
<evidence type="ECO:0000313" key="3">
    <source>
        <dbReference type="Proteomes" id="UP000305906"/>
    </source>
</evidence>
<dbReference type="RefSeq" id="WP_138049487.1">
    <property type="nucleotide sequence ID" value="NZ_VBZC01000057.1"/>
</dbReference>
<gene>
    <name evidence="2" type="ORF">FE633_36715</name>
</gene>
<name>A0A5R9FIH3_9ACTN</name>
<keyword evidence="3" id="KW-1185">Reference proteome</keyword>
<accession>A0A5R9FIH3</accession>
<organism evidence="2 3">
    <name type="scientific">Streptomyces montanus</name>
    <dbReference type="NCBI Taxonomy" id="2580423"/>
    <lineage>
        <taxon>Bacteria</taxon>
        <taxon>Bacillati</taxon>
        <taxon>Actinomycetota</taxon>
        <taxon>Actinomycetes</taxon>
        <taxon>Kitasatosporales</taxon>
        <taxon>Streptomycetaceae</taxon>
        <taxon>Streptomyces</taxon>
    </lineage>
</organism>